<evidence type="ECO:0000259" key="1">
    <source>
        <dbReference type="Pfam" id="PF12417"/>
    </source>
</evidence>
<dbReference type="InterPro" id="IPR022137">
    <property type="entry name" value="Znf_prot_DUF3669"/>
</dbReference>
<accession>A0AA40B1G7</accession>
<dbReference type="Pfam" id="PF12417">
    <property type="entry name" value="DUF3669"/>
    <property type="match status" value="1"/>
</dbReference>
<sequence>MVSSNNQVSTTFSSAEQHTKAQAESLQIFRKVGAGACGAVFGQDGQSLVWKLAKSEGELISYFDAHLQLIKAAEGVCNLPTSALVTERILPLPSTTRNLLVEKFCAPRIKEKACADIANTDCLVRVYLGSMQGKTNMKFFSLRNFKLHLNHMLEIKLDVEAIVRRMGIAMAVLHWAAKTDARDVEFVLGSSTRKTTAAVHDTNPRTIEPETYTGPLSFRDEVFFSRVTELWILDFNQVRTITMDDEGVKLAVEAWRINDPHFPKPLRETPAERHVWEAFVITYLEASDAILKEEKIGKDALALPRKFIHGITEAERTRMMSRMGD</sequence>
<evidence type="ECO:0000313" key="2">
    <source>
        <dbReference type="EMBL" id="KAK0725805.1"/>
    </source>
</evidence>
<reference evidence="2" key="1">
    <citation type="submission" date="2023-06" db="EMBL/GenBank/DDBJ databases">
        <title>Genome-scale phylogeny and comparative genomics of the fungal order Sordariales.</title>
        <authorList>
            <consortium name="Lawrence Berkeley National Laboratory"/>
            <person name="Hensen N."/>
            <person name="Bonometti L."/>
            <person name="Westerberg I."/>
            <person name="Brannstrom I.O."/>
            <person name="Guillou S."/>
            <person name="Cros-Aarteil S."/>
            <person name="Calhoun S."/>
            <person name="Haridas S."/>
            <person name="Kuo A."/>
            <person name="Mondo S."/>
            <person name="Pangilinan J."/>
            <person name="Riley R."/>
            <person name="Labutti K."/>
            <person name="Andreopoulos B."/>
            <person name="Lipzen A."/>
            <person name="Chen C."/>
            <person name="Yanf M."/>
            <person name="Daum C."/>
            <person name="Ng V."/>
            <person name="Clum A."/>
            <person name="Steindorff A."/>
            <person name="Ohm R."/>
            <person name="Martin F."/>
            <person name="Silar P."/>
            <person name="Natvig D."/>
            <person name="Lalanne C."/>
            <person name="Gautier V."/>
            <person name="Ament-Velasquez S.L."/>
            <person name="Kruys A."/>
            <person name="Hutchinson M.I."/>
            <person name="Powell A.J."/>
            <person name="Barry K."/>
            <person name="Miller A.N."/>
            <person name="Grigoriev I.V."/>
            <person name="Debuchy R."/>
            <person name="Gladieux P."/>
            <person name="Thoren M.H."/>
            <person name="Johannesson H."/>
        </authorList>
    </citation>
    <scope>NUCLEOTIDE SEQUENCE</scope>
    <source>
        <strain evidence="2">SMH4607-1</strain>
    </source>
</reference>
<proteinExistence type="predicted"/>
<evidence type="ECO:0000313" key="3">
    <source>
        <dbReference type="Proteomes" id="UP001172102"/>
    </source>
</evidence>
<gene>
    <name evidence="2" type="ORF">B0H67DRAFT_659643</name>
</gene>
<organism evidence="2 3">
    <name type="scientific">Lasiosphaeris hirsuta</name>
    <dbReference type="NCBI Taxonomy" id="260670"/>
    <lineage>
        <taxon>Eukaryota</taxon>
        <taxon>Fungi</taxon>
        <taxon>Dikarya</taxon>
        <taxon>Ascomycota</taxon>
        <taxon>Pezizomycotina</taxon>
        <taxon>Sordariomycetes</taxon>
        <taxon>Sordariomycetidae</taxon>
        <taxon>Sordariales</taxon>
        <taxon>Lasiosphaeriaceae</taxon>
        <taxon>Lasiosphaeris</taxon>
    </lineage>
</organism>
<dbReference type="PANTHER" id="PTHR40780">
    <property type="entry name" value="DUF3669 DOMAIN-CONTAINING PROTEIN"/>
    <property type="match status" value="1"/>
</dbReference>
<dbReference type="EMBL" id="JAUKUA010000002">
    <property type="protein sequence ID" value="KAK0725805.1"/>
    <property type="molecule type" value="Genomic_DNA"/>
</dbReference>
<dbReference type="AlphaFoldDB" id="A0AA40B1G7"/>
<protein>
    <submittedName>
        <fullName evidence="2">Zinc finger protein-domain-containing protein</fullName>
    </submittedName>
</protein>
<name>A0AA40B1G7_9PEZI</name>
<keyword evidence="3" id="KW-1185">Reference proteome</keyword>
<comment type="caution">
    <text evidence="2">The sequence shown here is derived from an EMBL/GenBank/DDBJ whole genome shotgun (WGS) entry which is preliminary data.</text>
</comment>
<dbReference type="PANTHER" id="PTHR40780:SF2">
    <property type="entry name" value="DUF3669 DOMAIN-CONTAINING PROTEIN"/>
    <property type="match status" value="1"/>
</dbReference>
<feature type="domain" description="DUF3669" evidence="1">
    <location>
        <begin position="230"/>
        <end position="295"/>
    </location>
</feature>
<dbReference type="Proteomes" id="UP001172102">
    <property type="component" value="Unassembled WGS sequence"/>
</dbReference>